<dbReference type="InterPro" id="IPR002067">
    <property type="entry name" value="MCP"/>
</dbReference>
<keyword evidence="7" id="KW-0496">Mitochondrion</keyword>
<evidence type="ECO:0000256" key="9">
    <source>
        <dbReference type="PROSITE-ProRule" id="PRU00282"/>
    </source>
</evidence>
<evidence type="ECO:0000256" key="1">
    <source>
        <dbReference type="ARBA" id="ARBA00004225"/>
    </source>
</evidence>
<dbReference type="OrthoDB" id="2139348at2759"/>
<evidence type="ECO:0000256" key="7">
    <source>
        <dbReference type="ARBA" id="ARBA00023128"/>
    </source>
</evidence>
<dbReference type="EMBL" id="QPFP01000017">
    <property type="protein sequence ID" value="TEB31868.1"/>
    <property type="molecule type" value="Genomic_DNA"/>
</dbReference>
<keyword evidence="13" id="KW-1185">Reference proteome</keyword>
<proteinExistence type="inferred from homology"/>
<comment type="caution">
    <text evidence="12">The sequence shown here is derived from an EMBL/GenBank/DDBJ whole genome shotgun (WGS) entry which is preliminary data.</text>
</comment>
<organism evidence="12 13">
    <name type="scientific">Coprinellus micaceus</name>
    <name type="common">Glistening ink-cap mushroom</name>
    <name type="synonym">Coprinus micaceus</name>
    <dbReference type="NCBI Taxonomy" id="71717"/>
    <lineage>
        <taxon>Eukaryota</taxon>
        <taxon>Fungi</taxon>
        <taxon>Dikarya</taxon>
        <taxon>Basidiomycota</taxon>
        <taxon>Agaricomycotina</taxon>
        <taxon>Agaricomycetes</taxon>
        <taxon>Agaricomycetidae</taxon>
        <taxon>Agaricales</taxon>
        <taxon>Agaricineae</taxon>
        <taxon>Psathyrellaceae</taxon>
        <taxon>Coprinellus</taxon>
    </lineage>
</organism>
<dbReference type="InterPro" id="IPR023395">
    <property type="entry name" value="MCP_dom_sf"/>
</dbReference>
<sequence>MAIDSPSKDVVALHPIPVHNPHICGTGESLPRPYVEESMVEGNPFEDAAKEIVIGSVAGMVSEVFEYPFDLAKVRLQAQLLAPETSATGVPQFRGPLDCLMQTWKQEGVTGMYRGMSAPVVGSMAVTAALFLSYSSFQNMFRAFGPIRSDPSASLPFTQLGASAAGAGAVASFVLTPIELIKCKMQVQMMNFPLSKPPAAAPGRIPHRSPPLSTWSSGPPHAKFHNVAKVMPAAPPGAIPLIRSIVEAHGYRGLWLGHTGTMFREVGGCAAWFIMKEYVTQYFVDRRTGGGMVSKKDMQPLAWESAVSGAAAGAAGALILYPADTVKSAIQTEEEMNSMRRPKPAVPPTTRSVYSIIQEAATNEGAARRHKMGIGTSSGFWSTFAKMYRTHGVKGLYAGCGMTVARAIPSSGIIFVVYDGLNNWVG</sequence>
<comment type="subcellular location">
    <subcellularLocation>
        <location evidence="1">Mitochondrion membrane</location>
        <topology evidence="1">Multi-pass membrane protein</topology>
    </subcellularLocation>
</comment>
<comment type="similarity">
    <text evidence="2 10">Belongs to the mitochondrial carrier (TC 2.A.29) family.</text>
</comment>
<dbReference type="InterPro" id="IPR018108">
    <property type="entry name" value="MCP_transmembrane"/>
</dbReference>
<dbReference type="PROSITE" id="PS50920">
    <property type="entry name" value="SOLCAR"/>
    <property type="match status" value="3"/>
</dbReference>
<keyword evidence="4 9" id="KW-0812">Transmembrane</keyword>
<feature type="repeat" description="Solcar" evidence="9">
    <location>
        <begin position="46"/>
        <end position="140"/>
    </location>
</feature>
<evidence type="ECO:0000313" key="13">
    <source>
        <dbReference type="Proteomes" id="UP000298030"/>
    </source>
</evidence>
<dbReference type="PANTHER" id="PTHR45624">
    <property type="entry name" value="MITOCHONDRIAL BASIC AMINO ACIDS TRANSPORTER-RELATED"/>
    <property type="match status" value="1"/>
</dbReference>
<dbReference type="InterPro" id="IPR050567">
    <property type="entry name" value="Mitochondrial_Carrier"/>
</dbReference>
<evidence type="ECO:0000313" key="12">
    <source>
        <dbReference type="EMBL" id="TEB31868.1"/>
    </source>
</evidence>
<dbReference type="SUPFAM" id="SSF103506">
    <property type="entry name" value="Mitochondrial carrier"/>
    <property type="match status" value="1"/>
</dbReference>
<dbReference type="Proteomes" id="UP000298030">
    <property type="component" value="Unassembled WGS sequence"/>
</dbReference>
<feature type="repeat" description="Solcar" evidence="9">
    <location>
        <begin position="155"/>
        <end position="282"/>
    </location>
</feature>
<keyword evidence="6 11" id="KW-1133">Transmembrane helix</keyword>
<dbReference type="GO" id="GO:0000064">
    <property type="term" value="F:L-ornithine transmembrane transporter activity"/>
    <property type="evidence" value="ECO:0007669"/>
    <property type="project" value="TreeGrafter"/>
</dbReference>
<dbReference type="PANTHER" id="PTHR45624:SF31">
    <property type="entry name" value="MITOCHONDRIAL ORNITHINE TRANSPORTER 1"/>
    <property type="match status" value="1"/>
</dbReference>
<feature type="transmembrane region" description="Helical" evidence="11">
    <location>
        <begin position="157"/>
        <end position="181"/>
    </location>
</feature>
<dbReference type="PRINTS" id="PR00926">
    <property type="entry name" value="MITOCARRIER"/>
</dbReference>
<evidence type="ECO:0000256" key="8">
    <source>
        <dbReference type="ARBA" id="ARBA00023136"/>
    </source>
</evidence>
<dbReference type="STRING" id="71717.A0A4Y7TD56"/>
<evidence type="ECO:0000256" key="5">
    <source>
        <dbReference type="ARBA" id="ARBA00022737"/>
    </source>
</evidence>
<gene>
    <name evidence="12" type="ORF">FA13DRAFT_1732172</name>
</gene>
<keyword evidence="5" id="KW-0677">Repeat</keyword>
<evidence type="ECO:0000256" key="11">
    <source>
        <dbReference type="SAM" id="Phobius"/>
    </source>
</evidence>
<dbReference type="Gene3D" id="1.50.40.10">
    <property type="entry name" value="Mitochondrial carrier domain"/>
    <property type="match status" value="2"/>
</dbReference>
<dbReference type="GO" id="GO:0031966">
    <property type="term" value="C:mitochondrial membrane"/>
    <property type="evidence" value="ECO:0007669"/>
    <property type="project" value="UniProtKB-SubCell"/>
</dbReference>
<reference evidence="12 13" key="1">
    <citation type="journal article" date="2019" name="Nat. Ecol. Evol.">
        <title>Megaphylogeny resolves global patterns of mushroom evolution.</title>
        <authorList>
            <person name="Varga T."/>
            <person name="Krizsan K."/>
            <person name="Foldi C."/>
            <person name="Dima B."/>
            <person name="Sanchez-Garcia M."/>
            <person name="Sanchez-Ramirez S."/>
            <person name="Szollosi G.J."/>
            <person name="Szarkandi J.G."/>
            <person name="Papp V."/>
            <person name="Albert L."/>
            <person name="Andreopoulos W."/>
            <person name="Angelini C."/>
            <person name="Antonin V."/>
            <person name="Barry K.W."/>
            <person name="Bougher N.L."/>
            <person name="Buchanan P."/>
            <person name="Buyck B."/>
            <person name="Bense V."/>
            <person name="Catcheside P."/>
            <person name="Chovatia M."/>
            <person name="Cooper J."/>
            <person name="Damon W."/>
            <person name="Desjardin D."/>
            <person name="Finy P."/>
            <person name="Geml J."/>
            <person name="Haridas S."/>
            <person name="Hughes K."/>
            <person name="Justo A."/>
            <person name="Karasinski D."/>
            <person name="Kautmanova I."/>
            <person name="Kiss B."/>
            <person name="Kocsube S."/>
            <person name="Kotiranta H."/>
            <person name="LaButti K.M."/>
            <person name="Lechner B.E."/>
            <person name="Liimatainen K."/>
            <person name="Lipzen A."/>
            <person name="Lukacs Z."/>
            <person name="Mihaltcheva S."/>
            <person name="Morgado L.N."/>
            <person name="Niskanen T."/>
            <person name="Noordeloos M.E."/>
            <person name="Ohm R.A."/>
            <person name="Ortiz-Santana B."/>
            <person name="Ovrebo C."/>
            <person name="Racz N."/>
            <person name="Riley R."/>
            <person name="Savchenko A."/>
            <person name="Shiryaev A."/>
            <person name="Soop K."/>
            <person name="Spirin V."/>
            <person name="Szebenyi C."/>
            <person name="Tomsovsky M."/>
            <person name="Tulloss R.E."/>
            <person name="Uehling J."/>
            <person name="Grigoriev I.V."/>
            <person name="Vagvolgyi C."/>
            <person name="Papp T."/>
            <person name="Martin F.M."/>
            <person name="Miettinen O."/>
            <person name="Hibbett D.S."/>
            <person name="Nagy L.G."/>
        </authorList>
    </citation>
    <scope>NUCLEOTIDE SEQUENCE [LARGE SCALE GENOMIC DNA]</scope>
    <source>
        <strain evidence="12 13">FP101781</strain>
    </source>
</reference>
<dbReference type="Pfam" id="PF00153">
    <property type="entry name" value="Mito_carr"/>
    <property type="match status" value="4"/>
</dbReference>
<feature type="transmembrane region" description="Helical" evidence="11">
    <location>
        <begin position="396"/>
        <end position="418"/>
    </location>
</feature>
<evidence type="ECO:0000256" key="3">
    <source>
        <dbReference type="ARBA" id="ARBA00022448"/>
    </source>
</evidence>
<protein>
    <submittedName>
        <fullName evidence="12">Mitochondrial carrier</fullName>
    </submittedName>
</protein>
<keyword evidence="8 9" id="KW-0472">Membrane</keyword>
<evidence type="ECO:0000256" key="4">
    <source>
        <dbReference type="ARBA" id="ARBA00022692"/>
    </source>
</evidence>
<dbReference type="GO" id="GO:1990575">
    <property type="term" value="P:mitochondrial L-ornithine transmembrane transport"/>
    <property type="evidence" value="ECO:0007669"/>
    <property type="project" value="TreeGrafter"/>
</dbReference>
<evidence type="ECO:0000256" key="2">
    <source>
        <dbReference type="ARBA" id="ARBA00006375"/>
    </source>
</evidence>
<keyword evidence="3 10" id="KW-0813">Transport</keyword>
<feature type="repeat" description="Solcar" evidence="9">
    <location>
        <begin position="300"/>
        <end position="424"/>
    </location>
</feature>
<feature type="transmembrane region" description="Helical" evidence="11">
    <location>
        <begin position="118"/>
        <end position="137"/>
    </location>
</feature>
<evidence type="ECO:0000256" key="6">
    <source>
        <dbReference type="ARBA" id="ARBA00022989"/>
    </source>
</evidence>
<dbReference type="AlphaFoldDB" id="A0A4Y7TD56"/>
<evidence type="ECO:0000256" key="10">
    <source>
        <dbReference type="RuleBase" id="RU000488"/>
    </source>
</evidence>
<accession>A0A4Y7TD56</accession>
<name>A0A4Y7TD56_COPMI</name>